<dbReference type="EMBL" id="BLWD01000001">
    <property type="protein sequence ID" value="GFN07024.1"/>
    <property type="molecule type" value="Genomic_DNA"/>
</dbReference>
<reference evidence="2 3" key="1">
    <citation type="submission" date="2020-05" db="EMBL/GenBank/DDBJ databases">
        <title>Whole genome shotgun sequence of Streptomyces microflavus NBRC 13062.</title>
        <authorList>
            <person name="Komaki H."/>
            <person name="Tamura T."/>
        </authorList>
    </citation>
    <scope>NUCLEOTIDE SEQUENCE [LARGE SCALE GENOMIC DNA]</scope>
    <source>
        <strain evidence="2 3">NBRC 13062</strain>
    </source>
</reference>
<evidence type="ECO:0000313" key="3">
    <source>
        <dbReference type="Proteomes" id="UP000498740"/>
    </source>
</evidence>
<comment type="caution">
    <text evidence="2">The sequence shown here is derived from an EMBL/GenBank/DDBJ whole genome shotgun (WGS) entry which is preliminary data.</text>
</comment>
<proteinExistence type="predicted"/>
<dbReference type="AlphaFoldDB" id="A0A7J0CYR2"/>
<accession>A0A7J0CYR2</accession>
<dbReference type="InterPro" id="IPR007278">
    <property type="entry name" value="DUF397"/>
</dbReference>
<organism evidence="2 3">
    <name type="scientific">Streptomyces microflavus</name>
    <name type="common">Streptomyces lipmanii</name>
    <dbReference type="NCBI Taxonomy" id="1919"/>
    <lineage>
        <taxon>Bacteria</taxon>
        <taxon>Bacillati</taxon>
        <taxon>Actinomycetota</taxon>
        <taxon>Actinomycetes</taxon>
        <taxon>Kitasatosporales</taxon>
        <taxon>Streptomycetaceae</taxon>
        <taxon>Streptomyces</taxon>
    </lineage>
</organism>
<dbReference type="Proteomes" id="UP000498740">
    <property type="component" value="Unassembled WGS sequence"/>
</dbReference>
<gene>
    <name evidence="2" type="ORF">Smic_55800</name>
</gene>
<evidence type="ECO:0000259" key="1">
    <source>
        <dbReference type="Pfam" id="PF04149"/>
    </source>
</evidence>
<feature type="domain" description="DUF397" evidence="1">
    <location>
        <begin position="12"/>
        <end position="67"/>
    </location>
</feature>
<sequence length="74" mass="7761">MERAPRDDRFPRWFTSSYSNNGGDCVKVAANLVASRGVVPVSDSKSVDGPVLIVPAAAFSAFVSAVRTGTFGVV</sequence>
<protein>
    <recommendedName>
        <fullName evidence="1">DUF397 domain-containing protein</fullName>
    </recommendedName>
</protein>
<dbReference type="Pfam" id="PF04149">
    <property type="entry name" value="DUF397"/>
    <property type="match status" value="1"/>
</dbReference>
<name>A0A7J0CYR2_STRMI</name>
<evidence type="ECO:0000313" key="2">
    <source>
        <dbReference type="EMBL" id="GFN07024.1"/>
    </source>
</evidence>